<evidence type="ECO:0000259" key="9">
    <source>
        <dbReference type="PROSITE" id="PS52029"/>
    </source>
</evidence>
<dbReference type="GO" id="GO:0004180">
    <property type="term" value="F:carboxypeptidase activity"/>
    <property type="evidence" value="ECO:0007669"/>
    <property type="project" value="UniProtKB-ARBA"/>
</dbReference>
<organism evidence="10 11">
    <name type="scientific">Aurantimonas manganoxydans (strain ATCC BAA-1229 / DSM 21871 / SI85-9A1)</name>
    <dbReference type="NCBI Taxonomy" id="287752"/>
    <lineage>
        <taxon>Bacteria</taxon>
        <taxon>Pseudomonadati</taxon>
        <taxon>Pseudomonadota</taxon>
        <taxon>Alphaproteobacteria</taxon>
        <taxon>Hyphomicrobiales</taxon>
        <taxon>Aurantimonadaceae</taxon>
        <taxon>Aurantimonas</taxon>
    </lineage>
</organism>
<evidence type="ECO:0000256" key="6">
    <source>
        <dbReference type="ARBA" id="ARBA00023316"/>
    </source>
</evidence>
<evidence type="ECO:0000256" key="1">
    <source>
        <dbReference type="ARBA" id="ARBA00004752"/>
    </source>
</evidence>
<dbReference type="Pfam" id="PF03734">
    <property type="entry name" value="YkuD"/>
    <property type="match status" value="1"/>
</dbReference>
<evidence type="ECO:0000313" key="10">
    <source>
        <dbReference type="EMBL" id="EAS49295.1"/>
    </source>
</evidence>
<dbReference type="UniPathway" id="UPA00219"/>
<dbReference type="BioCyc" id="AURANTIMONAS:SI859A1_02896-MONOMER"/>
<name>Q1YGD0_AURMS</name>
<evidence type="ECO:0000313" key="11">
    <source>
        <dbReference type="Proteomes" id="UP000000321"/>
    </source>
</evidence>
<feature type="active site" description="Proton donor/acceptor" evidence="7">
    <location>
        <position position="190"/>
    </location>
</feature>
<evidence type="ECO:0000256" key="7">
    <source>
        <dbReference type="PROSITE-ProRule" id="PRU01373"/>
    </source>
</evidence>
<reference evidence="10 11" key="1">
    <citation type="journal article" date="2008" name="Appl. Environ. Microbiol.">
        <title>Genomic insights into Mn(II) oxidation by the marine alphaproteobacterium Aurantimonas sp. strain SI85-9A1.</title>
        <authorList>
            <person name="Dick G.J."/>
            <person name="Podell S."/>
            <person name="Johnson H.A."/>
            <person name="Rivera-Espinoza Y."/>
            <person name="Bernier-Latmani R."/>
            <person name="McCarthy J.K."/>
            <person name="Torpey J.W."/>
            <person name="Clement B.G."/>
            <person name="Gaasterland T."/>
            <person name="Tebo B.M."/>
        </authorList>
    </citation>
    <scope>NUCLEOTIDE SEQUENCE [LARGE SCALE GENOMIC DNA]</scope>
    <source>
        <strain evidence="10 11">SI85-9A1</strain>
    </source>
</reference>
<feature type="compositionally biased region" description="Polar residues" evidence="8">
    <location>
        <begin position="319"/>
        <end position="339"/>
    </location>
</feature>
<dbReference type="GO" id="GO:0016740">
    <property type="term" value="F:transferase activity"/>
    <property type="evidence" value="ECO:0007669"/>
    <property type="project" value="UniProtKB-KW"/>
</dbReference>
<dbReference type="PROSITE" id="PS52029">
    <property type="entry name" value="LD_TPASE"/>
    <property type="match status" value="1"/>
</dbReference>
<dbReference type="HOGENOM" id="CLU_731190_0_0_5"/>
<dbReference type="GO" id="GO:0009252">
    <property type="term" value="P:peptidoglycan biosynthetic process"/>
    <property type="evidence" value="ECO:0007669"/>
    <property type="project" value="UniProtKB-UniPathway"/>
</dbReference>
<keyword evidence="4 7" id="KW-0133">Cell shape</keyword>
<comment type="similarity">
    <text evidence="2">Belongs to the YkuD family.</text>
</comment>
<dbReference type="SUPFAM" id="SSF141523">
    <property type="entry name" value="L,D-transpeptidase catalytic domain-like"/>
    <property type="match status" value="1"/>
</dbReference>
<keyword evidence="11" id="KW-1185">Reference proteome</keyword>
<accession>Q1YGD0</accession>
<protein>
    <recommendedName>
        <fullName evidence="9">L,D-TPase catalytic domain-containing protein</fullName>
    </recommendedName>
</protein>
<feature type="domain" description="L,D-TPase catalytic" evidence="9">
    <location>
        <begin position="98"/>
        <end position="229"/>
    </location>
</feature>
<comment type="pathway">
    <text evidence="1 7">Cell wall biogenesis; peptidoglycan biosynthesis.</text>
</comment>
<feature type="region of interest" description="Disordered" evidence="8">
    <location>
        <begin position="316"/>
        <end position="378"/>
    </location>
</feature>
<evidence type="ECO:0000256" key="3">
    <source>
        <dbReference type="ARBA" id="ARBA00022679"/>
    </source>
</evidence>
<feature type="compositionally biased region" description="Gly residues" evidence="8">
    <location>
        <begin position="362"/>
        <end position="371"/>
    </location>
</feature>
<feature type="active site" description="Nucleophile" evidence="7">
    <location>
        <position position="198"/>
    </location>
</feature>
<dbReference type="PANTHER" id="PTHR36699:SF1">
    <property type="entry name" value="L,D-TRANSPEPTIDASE YAFK-RELATED"/>
    <property type="match status" value="1"/>
</dbReference>
<gene>
    <name evidence="10" type="ORF">SI859A1_02896</name>
</gene>
<dbReference type="InterPro" id="IPR038063">
    <property type="entry name" value="Transpep_catalytic_dom"/>
</dbReference>
<feature type="compositionally biased region" description="Basic and acidic residues" evidence="8">
    <location>
        <begin position="348"/>
        <end position="360"/>
    </location>
</feature>
<proteinExistence type="inferred from homology"/>
<dbReference type="CDD" id="cd16913">
    <property type="entry name" value="YkuD_like"/>
    <property type="match status" value="1"/>
</dbReference>
<keyword evidence="3" id="KW-0808">Transferase</keyword>
<dbReference type="EMBL" id="AAPJ01000005">
    <property type="protein sequence ID" value="EAS49295.1"/>
    <property type="molecule type" value="Genomic_DNA"/>
</dbReference>
<keyword evidence="6 7" id="KW-0961">Cell wall biogenesis/degradation</keyword>
<dbReference type="GO" id="GO:0008360">
    <property type="term" value="P:regulation of cell shape"/>
    <property type="evidence" value="ECO:0007669"/>
    <property type="project" value="UniProtKB-UniRule"/>
</dbReference>
<dbReference type="PANTHER" id="PTHR36699">
    <property type="entry name" value="LD-TRANSPEPTIDASE"/>
    <property type="match status" value="1"/>
</dbReference>
<dbReference type="Proteomes" id="UP000000321">
    <property type="component" value="Unassembled WGS sequence"/>
</dbReference>
<dbReference type="InterPro" id="IPR005490">
    <property type="entry name" value="LD_TPept_cat_dom"/>
</dbReference>
<evidence type="ECO:0000256" key="5">
    <source>
        <dbReference type="ARBA" id="ARBA00022984"/>
    </source>
</evidence>
<evidence type="ECO:0000256" key="2">
    <source>
        <dbReference type="ARBA" id="ARBA00005992"/>
    </source>
</evidence>
<dbReference type="GO" id="GO:0071555">
    <property type="term" value="P:cell wall organization"/>
    <property type="evidence" value="ECO:0007669"/>
    <property type="project" value="UniProtKB-UniRule"/>
</dbReference>
<sequence length="378" mass="42111">MRQNGERHATGYPTWDMAAAMVRALRRRRSEWGRPMCRQCDGDEGMLFRRLVTAAALATAMFAVSACQYEDLLPAEAPLPAALVQAIKSNGMGVKSPILVRLYKEESDLEVWKQKTDGTYALLKTYEICAWSGKLGPKKQEGDRQAPEGFYTVTPAQLNPNSNYHLALNMGYPNTYDRANGRTGSHLMIHGSCNSSGCYAMDDEQVQEIYSLARHSFEGGQRAFQIQAYPFRMTPKNMARHRNSEHYDFWKMLKKGSDYFEMTRQQPNVGVCDRRYVFDQSAETVAGLSATGACPDFSLPAQVVAKVEADHAEEEKIASSFSPSDFAETSTFSYRSGQPITPEAYAQEQHRREGYDREGNRVSGGGGGGGSIFSSFLK</sequence>
<keyword evidence="5 7" id="KW-0573">Peptidoglycan synthesis</keyword>
<evidence type="ECO:0000256" key="4">
    <source>
        <dbReference type="ARBA" id="ARBA00022960"/>
    </source>
</evidence>
<comment type="caution">
    <text evidence="10">The sequence shown here is derived from an EMBL/GenBank/DDBJ whole genome shotgun (WGS) entry which is preliminary data.</text>
</comment>
<evidence type="ECO:0000256" key="8">
    <source>
        <dbReference type="SAM" id="MobiDB-lite"/>
    </source>
</evidence>
<dbReference type="AlphaFoldDB" id="Q1YGD0"/>